<keyword evidence="1" id="KW-0479">Metal-binding</keyword>
<accession>A0ABD3UXE7</accession>
<dbReference type="PROSITE" id="PS50089">
    <property type="entry name" value="ZF_RING_2"/>
    <property type="match status" value="1"/>
</dbReference>
<sequence length="330" mass="37368">MAVSCEHLQCLICRELYKKPRTLIPCLHSFCEACLYSNIMDQVSRGQVNEGFKCPLCTAFIAAPGSDKSPDEWATKFPLNQLLVSLLDTVKNQNRSETKLSEYSQTEIVKSNNKQYPLNCNSKHPKVLDSDRVISNETLKPTTNSRKDGQNVNTARINRNLENQPETGAFLNRSTEPTYVNFKIEAGCCDNNVSVCFEDSDYTKLAQTPGFVPDFSDERDYVQLRNDVIRTTFFKKESYVPDNTMPSDVLLPPPPPPCGSQPRTAQQHVSPVKTSSSKQHQQQALNCALITHHTPWHHHVKSYLEYGSQRPQTGYMSYRPTGYSILYGDF</sequence>
<dbReference type="Pfam" id="PF00097">
    <property type="entry name" value="zf-C3HC4"/>
    <property type="match status" value="1"/>
</dbReference>
<feature type="compositionally biased region" description="Polar residues" evidence="5">
    <location>
        <begin position="261"/>
        <end position="277"/>
    </location>
</feature>
<dbReference type="Gene3D" id="3.30.40.10">
    <property type="entry name" value="Zinc/RING finger domain, C3HC4 (zinc finger)"/>
    <property type="match status" value="1"/>
</dbReference>
<reference evidence="7 8" key="1">
    <citation type="submission" date="2024-11" db="EMBL/GenBank/DDBJ databases">
        <title>Chromosome-level genome assembly of the freshwater bivalve Anodonta woodiana.</title>
        <authorList>
            <person name="Chen X."/>
        </authorList>
    </citation>
    <scope>NUCLEOTIDE SEQUENCE [LARGE SCALE GENOMIC DNA]</scope>
    <source>
        <strain evidence="7">MN2024</strain>
        <tissue evidence="7">Gills</tissue>
    </source>
</reference>
<keyword evidence="2 4" id="KW-0863">Zinc-finger</keyword>
<proteinExistence type="predicted"/>
<dbReference type="InterPro" id="IPR013083">
    <property type="entry name" value="Znf_RING/FYVE/PHD"/>
</dbReference>
<evidence type="ECO:0000313" key="7">
    <source>
        <dbReference type="EMBL" id="KAL3853063.1"/>
    </source>
</evidence>
<dbReference type="EMBL" id="JBJQND010000015">
    <property type="protein sequence ID" value="KAL3853063.1"/>
    <property type="molecule type" value="Genomic_DNA"/>
</dbReference>
<dbReference type="PANTHER" id="PTHR25462:SF296">
    <property type="entry name" value="MEIOTIC P26, ISOFORM F"/>
    <property type="match status" value="1"/>
</dbReference>
<evidence type="ECO:0000256" key="2">
    <source>
        <dbReference type="ARBA" id="ARBA00022771"/>
    </source>
</evidence>
<dbReference type="AlphaFoldDB" id="A0ABD3UXE7"/>
<organism evidence="7 8">
    <name type="scientific">Sinanodonta woodiana</name>
    <name type="common">Chinese pond mussel</name>
    <name type="synonym">Anodonta woodiana</name>
    <dbReference type="NCBI Taxonomy" id="1069815"/>
    <lineage>
        <taxon>Eukaryota</taxon>
        <taxon>Metazoa</taxon>
        <taxon>Spiralia</taxon>
        <taxon>Lophotrochozoa</taxon>
        <taxon>Mollusca</taxon>
        <taxon>Bivalvia</taxon>
        <taxon>Autobranchia</taxon>
        <taxon>Heteroconchia</taxon>
        <taxon>Palaeoheterodonta</taxon>
        <taxon>Unionida</taxon>
        <taxon>Unionoidea</taxon>
        <taxon>Unionidae</taxon>
        <taxon>Unioninae</taxon>
        <taxon>Sinanodonta</taxon>
    </lineage>
</organism>
<comment type="caution">
    <text evidence="7">The sequence shown here is derived from an EMBL/GenBank/DDBJ whole genome shotgun (WGS) entry which is preliminary data.</text>
</comment>
<feature type="domain" description="RING-type" evidence="6">
    <location>
        <begin position="10"/>
        <end position="58"/>
    </location>
</feature>
<gene>
    <name evidence="7" type="ORF">ACJMK2_016643</name>
</gene>
<dbReference type="SUPFAM" id="SSF57850">
    <property type="entry name" value="RING/U-box"/>
    <property type="match status" value="1"/>
</dbReference>
<dbReference type="InterPro" id="IPR018957">
    <property type="entry name" value="Znf_C3HC4_RING-type"/>
</dbReference>
<keyword evidence="3" id="KW-0862">Zinc</keyword>
<dbReference type="SMART" id="SM00184">
    <property type="entry name" value="RING"/>
    <property type="match status" value="1"/>
</dbReference>
<name>A0ABD3UXE7_SINWO</name>
<feature type="region of interest" description="Disordered" evidence="5">
    <location>
        <begin position="249"/>
        <end position="277"/>
    </location>
</feature>
<dbReference type="GO" id="GO:0008270">
    <property type="term" value="F:zinc ion binding"/>
    <property type="evidence" value="ECO:0007669"/>
    <property type="project" value="UniProtKB-KW"/>
</dbReference>
<evidence type="ECO:0000313" key="8">
    <source>
        <dbReference type="Proteomes" id="UP001634394"/>
    </source>
</evidence>
<evidence type="ECO:0000256" key="5">
    <source>
        <dbReference type="SAM" id="MobiDB-lite"/>
    </source>
</evidence>
<dbReference type="InterPro" id="IPR047153">
    <property type="entry name" value="TRIM45/56/19-like"/>
</dbReference>
<evidence type="ECO:0000256" key="4">
    <source>
        <dbReference type="PROSITE-ProRule" id="PRU00175"/>
    </source>
</evidence>
<keyword evidence="8" id="KW-1185">Reference proteome</keyword>
<dbReference type="Proteomes" id="UP001634394">
    <property type="component" value="Unassembled WGS sequence"/>
</dbReference>
<evidence type="ECO:0000256" key="1">
    <source>
        <dbReference type="ARBA" id="ARBA00022723"/>
    </source>
</evidence>
<dbReference type="PROSITE" id="PS00518">
    <property type="entry name" value="ZF_RING_1"/>
    <property type="match status" value="1"/>
</dbReference>
<dbReference type="PANTHER" id="PTHR25462">
    <property type="entry name" value="BONUS, ISOFORM C-RELATED"/>
    <property type="match status" value="1"/>
</dbReference>
<dbReference type="InterPro" id="IPR001841">
    <property type="entry name" value="Znf_RING"/>
</dbReference>
<dbReference type="InterPro" id="IPR017907">
    <property type="entry name" value="Znf_RING_CS"/>
</dbReference>
<evidence type="ECO:0000256" key="3">
    <source>
        <dbReference type="ARBA" id="ARBA00022833"/>
    </source>
</evidence>
<protein>
    <recommendedName>
        <fullName evidence="6">RING-type domain-containing protein</fullName>
    </recommendedName>
</protein>
<evidence type="ECO:0000259" key="6">
    <source>
        <dbReference type="PROSITE" id="PS50089"/>
    </source>
</evidence>